<accession>A0A0S1SM45</accession>
<dbReference type="GO" id="GO:0006508">
    <property type="term" value="P:proteolysis"/>
    <property type="evidence" value="ECO:0007669"/>
    <property type="project" value="InterPro"/>
</dbReference>
<reference evidence="6" key="1">
    <citation type="submission" date="2015-10" db="EMBL/GenBank/DDBJ databases">
        <title>Analysis of five complete genome sequences for members of the class Peribacteria in the recently recognized Peregrinibacteria bacterial phylum.</title>
        <authorList>
            <person name="Anantharaman K."/>
            <person name="Brown C.T."/>
            <person name="Burstein D."/>
            <person name="Castelle C.J."/>
            <person name="Probst A.J."/>
            <person name="Thomas B.C."/>
            <person name="Williams K.H."/>
            <person name="Banfield J.F."/>
        </authorList>
    </citation>
    <scope>NUCLEOTIDE SEQUENCE [LARGE SCALE GENOMIC DNA]</scope>
</reference>
<sequence>MYSIQRLASGLPVLTAPSDGVESATVMVFAGAGSRYERQQNRGISHFLEHMFFKGGDKYLTTKDVSAAIEGVGGDFNAFTGKEYAGYYVKAAAKHLDLSCDVLSDMLCNAKFPQEEIEKERGVIMEEERMYQDTPMYRAGWDFEQLLYGDHPLGWDTIGTEKVIQSVQTSDFLHHKEELYTPDNLVLAFAGKVDQAQALALAERYFRPIGGKKSHAFDPFTTFGSDRVYLRTKKTEQAHLVLGVPGVGALDGDHFAHKLLSIILGGNMSSRMFLNIREAKGLCYYIATEVDSYLDGGSLSTRAGIDQTRLHEAITLIIHEYDQCAASGVTAEELTRAKDYLTGRVTLSLEDTEERAHFYGKQQLLYPKVRDLPQYFAEIAKVTQEQVNALAKRLLTHKDLRLVVIGQEENKAKLEELIV</sequence>
<evidence type="ECO:0000256" key="2">
    <source>
        <dbReference type="RuleBase" id="RU004447"/>
    </source>
</evidence>
<dbReference type="PANTHER" id="PTHR11851">
    <property type="entry name" value="METALLOPROTEASE"/>
    <property type="match status" value="1"/>
</dbReference>
<feature type="domain" description="Peptidase M16 N-terminal" evidence="3">
    <location>
        <begin position="18"/>
        <end position="135"/>
    </location>
</feature>
<dbReference type="EMBL" id="CP013065">
    <property type="protein sequence ID" value="ALM13586.1"/>
    <property type="molecule type" value="Genomic_DNA"/>
</dbReference>
<dbReference type="PATRIC" id="fig|1735161.3.peg.897"/>
<dbReference type="KEGG" id="prf:PeribacterA2_0919"/>
<dbReference type="PROSITE" id="PS00143">
    <property type="entry name" value="INSULINASE"/>
    <property type="match status" value="1"/>
</dbReference>
<dbReference type="InterPro" id="IPR011765">
    <property type="entry name" value="Pept_M16_N"/>
</dbReference>
<evidence type="ECO:0000313" key="6">
    <source>
        <dbReference type="Proteomes" id="UP000069135"/>
    </source>
</evidence>
<dbReference type="SUPFAM" id="SSF63411">
    <property type="entry name" value="LuxS/MPP-like metallohydrolase"/>
    <property type="match status" value="2"/>
</dbReference>
<accession>A0A0S1SIG9</accession>
<dbReference type="InterPro" id="IPR001431">
    <property type="entry name" value="Pept_M16_Zn_BS"/>
</dbReference>
<evidence type="ECO:0000259" key="3">
    <source>
        <dbReference type="Pfam" id="PF00675"/>
    </source>
</evidence>
<organism evidence="5 6">
    <name type="scientific">Candidatus Peribacter riflensis</name>
    <dbReference type="NCBI Taxonomy" id="1735162"/>
    <lineage>
        <taxon>Bacteria</taxon>
        <taxon>Candidatus Peregrinibacteriota</taxon>
        <taxon>Candidatus Peribacteria</taxon>
        <taxon>Candidatus Peribacterales</taxon>
        <taxon>Candidatus Peribacteraceae</taxon>
        <taxon>Candidatus Peribacter</taxon>
    </lineage>
</organism>
<accession>A0A0S1SVW4</accession>
<feature type="domain" description="Peptidase M16 C-terminal" evidence="4">
    <location>
        <begin position="169"/>
        <end position="340"/>
    </location>
</feature>
<evidence type="ECO:0000256" key="1">
    <source>
        <dbReference type="ARBA" id="ARBA00007261"/>
    </source>
</evidence>
<name>A0A0S1SVW4_9BACT</name>
<dbReference type="PANTHER" id="PTHR11851:SF49">
    <property type="entry name" value="MITOCHONDRIAL-PROCESSING PEPTIDASE SUBUNIT ALPHA"/>
    <property type="match status" value="1"/>
</dbReference>
<dbReference type="STRING" id="1735162.PeribacterB2_0921"/>
<protein>
    <submittedName>
        <fullName evidence="5">Zn-dependent peptidase</fullName>
    </submittedName>
</protein>
<dbReference type="InterPro" id="IPR007863">
    <property type="entry name" value="Peptidase_M16_C"/>
</dbReference>
<dbReference type="Pfam" id="PF05193">
    <property type="entry name" value="Peptidase_M16_C"/>
    <property type="match status" value="1"/>
</dbReference>
<dbReference type="GO" id="GO:0004222">
    <property type="term" value="F:metalloendopeptidase activity"/>
    <property type="evidence" value="ECO:0007669"/>
    <property type="project" value="InterPro"/>
</dbReference>
<dbReference type="Proteomes" id="UP000069135">
    <property type="component" value="Chromosome"/>
</dbReference>
<proteinExistence type="inferred from homology"/>
<dbReference type="Gene3D" id="3.30.830.10">
    <property type="entry name" value="Metalloenzyme, LuxS/M16 peptidase-like"/>
    <property type="match status" value="2"/>
</dbReference>
<dbReference type="InterPro" id="IPR011249">
    <property type="entry name" value="Metalloenz_LuxS/M16"/>
</dbReference>
<dbReference type="Pfam" id="PF00675">
    <property type="entry name" value="Peptidase_M16"/>
    <property type="match status" value="1"/>
</dbReference>
<evidence type="ECO:0000313" key="5">
    <source>
        <dbReference type="EMBL" id="ALM13586.1"/>
    </source>
</evidence>
<accession>A0A0S1SQQ2</accession>
<dbReference type="GO" id="GO:0046872">
    <property type="term" value="F:metal ion binding"/>
    <property type="evidence" value="ECO:0007669"/>
    <property type="project" value="InterPro"/>
</dbReference>
<dbReference type="InterPro" id="IPR050361">
    <property type="entry name" value="MPP/UQCRC_Complex"/>
</dbReference>
<accession>A0A0S1SMB5</accession>
<reference evidence="5 6" key="2">
    <citation type="journal article" date="2016" name="PeerJ">
        <title>Analysis of five complete genome sequences for members of the class Peribacteria in the recently recognized Peregrinibacteria bacterial phylum.</title>
        <authorList>
            <person name="Anantharaman K."/>
            <person name="Brown C.T."/>
            <person name="Burstein D."/>
            <person name="Castelle C.J."/>
            <person name="Probst A.J."/>
            <person name="Thomas B.C."/>
            <person name="Williams K.H."/>
            <person name="Banfield J.F."/>
        </authorList>
    </citation>
    <scope>NUCLEOTIDE SEQUENCE [LARGE SCALE GENOMIC DNA]</scope>
    <source>
        <strain evidence="5">RIFOXYD1_FULL_PER-ii_59_16</strain>
    </source>
</reference>
<comment type="similarity">
    <text evidence="1 2">Belongs to the peptidase M16 family.</text>
</comment>
<evidence type="ECO:0000259" key="4">
    <source>
        <dbReference type="Pfam" id="PF05193"/>
    </source>
</evidence>
<dbReference type="AlphaFoldDB" id="A0A0S1SVW4"/>
<gene>
    <name evidence="5" type="ORF">PeribacterD1_0919</name>
</gene>